<dbReference type="CTD" id="143379"/>
<protein>
    <submittedName>
        <fullName evidence="3">Uncharacterized protein C10orf82 homolog isoform X2</fullName>
    </submittedName>
</protein>
<dbReference type="PANTHER" id="PTHR47301">
    <property type="entry name" value="HYPOTHETICAL PROTEIN LOC681006"/>
    <property type="match status" value="1"/>
</dbReference>
<dbReference type="Proteomes" id="UP000515140">
    <property type="component" value="Unplaced"/>
</dbReference>
<name>A0A6P5KGR7_PHACI</name>
<sequence length="175" mass="20363">MEPFQENSDPSPVFMRNLPITPGYGGYVPLRLSKMGNSYNSDTSYCIRKFRDTTQRHKNQLEALRYHTATADKLQEICSKETVLRMIHDYYVRCHPACIEADHNKKPLQEPPIPGWAGYIPRARVTELGYAVRHHVMAKQSYEDFLNMIETHKKGPLKHYQSQYSTSWRITQDSA</sequence>
<accession>A0A6P5KGR7</accession>
<dbReference type="InterPro" id="IPR043246">
    <property type="entry name" value="SPMIP5"/>
</dbReference>
<dbReference type="GeneID" id="110209545"/>
<dbReference type="InterPro" id="IPR055215">
    <property type="entry name" value="SPMIP5_dom"/>
</dbReference>
<evidence type="ECO:0000313" key="3">
    <source>
        <dbReference type="RefSeq" id="XP_020843822.1"/>
    </source>
</evidence>
<proteinExistence type="predicted"/>
<evidence type="ECO:0000313" key="2">
    <source>
        <dbReference type="Proteomes" id="UP000515140"/>
    </source>
</evidence>
<reference evidence="3" key="1">
    <citation type="submission" date="2025-08" db="UniProtKB">
        <authorList>
            <consortium name="RefSeq"/>
        </authorList>
    </citation>
    <scope>IDENTIFICATION</scope>
    <source>
        <tissue evidence="3">Spleen</tissue>
    </source>
</reference>
<dbReference type="Pfam" id="PF22573">
    <property type="entry name" value="SPMIP5"/>
    <property type="match status" value="1"/>
</dbReference>
<gene>
    <name evidence="3" type="primary">CUNH10orf82</name>
</gene>
<feature type="domain" description="Sperm-associated microtubule inner protein 5" evidence="1">
    <location>
        <begin position="100"/>
        <end position="161"/>
    </location>
</feature>
<keyword evidence="2" id="KW-1185">Reference proteome</keyword>
<evidence type="ECO:0000259" key="1">
    <source>
        <dbReference type="Pfam" id="PF22573"/>
    </source>
</evidence>
<dbReference type="RefSeq" id="XP_020843822.1">
    <property type="nucleotide sequence ID" value="XM_020988163.1"/>
</dbReference>
<dbReference type="AlphaFoldDB" id="A0A6P5KGR7"/>
<organism evidence="2 3">
    <name type="scientific">Phascolarctos cinereus</name>
    <name type="common">Koala</name>
    <dbReference type="NCBI Taxonomy" id="38626"/>
    <lineage>
        <taxon>Eukaryota</taxon>
        <taxon>Metazoa</taxon>
        <taxon>Chordata</taxon>
        <taxon>Craniata</taxon>
        <taxon>Vertebrata</taxon>
        <taxon>Euteleostomi</taxon>
        <taxon>Mammalia</taxon>
        <taxon>Metatheria</taxon>
        <taxon>Diprotodontia</taxon>
        <taxon>Phascolarctidae</taxon>
        <taxon>Phascolarctos</taxon>
    </lineage>
</organism>
<dbReference type="PANTHER" id="PTHR47301:SF1">
    <property type="entry name" value="CHROMOSOME 10 OPEN READING FRAME 82"/>
    <property type="match status" value="1"/>
</dbReference>